<organism evidence="3 4">
    <name type="scientific">Galactobacter caseinivorans</name>
    <dbReference type="NCBI Taxonomy" id="2676123"/>
    <lineage>
        <taxon>Bacteria</taxon>
        <taxon>Bacillati</taxon>
        <taxon>Actinomycetota</taxon>
        <taxon>Actinomycetes</taxon>
        <taxon>Micrococcales</taxon>
        <taxon>Micrococcaceae</taxon>
        <taxon>Galactobacter</taxon>
    </lineage>
</organism>
<evidence type="ECO:0000313" key="4">
    <source>
        <dbReference type="Proteomes" id="UP000273119"/>
    </source>
</evidence>
<feature type="domain" description="Glycosyltransferase 2-like" evidence="2">
    <location>
        <begin position="2"/>
        <end position="126"/>
    </location>
</feature>
<accession>A0A496PN58</accession>
<keyword evidence="3" id="KW-0808">Transferase</keyword>
<dbReference type="AlphaFoldDB" id="A0A496PN58"/>
<keyword evidence="1" id="KW-0812">Transmembrane</keyword>
<dbReference type="EMBL" id="QQXL01000001">
    <property type="protein sequence ID" value="RKW71957.1"/>
    <property type="molecule type" value="Genomic_DNA"/>
</dbReference>
<sequence>MSYVMPVLNEETDLEEAVNAVLTQDYPGQTELVLSLGPSTDGTDVIAARLAAADSRLRLVHNPEANISKGLNLALRATVHPIIVRVDAHATLSDGYTRAAVRTLHRTGAANVGGVMSAHGKGAVQRAIAVGYNSRMGLGGAAYHGHGEAGPAESAYLGVFRREPLFAVGLFDEGIARGEDWELNLRLREAGHLVYFDPDLTVTYWPRASWGALARQFHATGVWRGELVRRHGASNSLRFFAPPALVLLITVAIIVAVLQATGVLHGWLGLVGSLAYAPLGLYLALLLGTAVSAKNAGGLAARVLVPGVLATMHVAWGTGFLRGVVTGGEGTVDTSRVRIEDPAAG</sequence>
<dbReference type="CDD" id="cd02525">
    <property type="entry name" value="Succinoglycan_BP_ExoA"/>
    <property type="match status" value="1"/>
</dbReference>
<dbReference type="Gene3D" id="3.90.550.10">
    <property type="entry name" value="Spore Coat Polysaccharide Biosynthesis Protein SpsA, Chain A"/>
    <property type="match status" value="1"/>
</dbReference>
<dbReference type="Pfam" id="PF00535">
    <property type="entry name" value="Glycos_transf_2"/>
    <property type="match status" value="1"/>
</dbReference>
<keyword evidence="1" id="KW-0472">Membrane</keyword>
<dbReference type="InterPro" id="IPR029044">
    <property type="entry name" value="Nucleotide-diphossugar_trans"/>
</dbReference>
<name>A0A496PN58_9MICC</name>
<feature type="transmembrane region" description="Helical" evidence="1">
    <location>
        <begin position="266"/>
        <end position="287"/>
    </location>
</feature>
<keyword evidence="1" id="KW-1133">Transmembrane helix</keyword>
<evidence type="ECO:0000256" key="1">
    <source>
        <dbReference type="SAM" id="Phobius"/>
    </source>
</evidence>
<proteinExistence type="predicted"/>
<feature type="transmembrane region" description="Helical" evidence="1">
    <location>
        <begin position="239"/>
        <end position="260"/>
    </location>
</feature>
<comment type="caution">
    <text evidence="3">The sequence shown here is derived from an EMBL/GenBank/DDBJ whole genome shotgun (WGS) entry which is preliminary data.</text>
</comment>
<dbReference type="InterPro" id="IPR001173">
    <property type="entry name" value="Glyco_trans_2-like"/>
</dbReference>
<keyword evidence="4" id="KW-1185">Reference proteome</keyword>
<evidence type="ECO:0000259" key="2">
    <source>
        <dbReference type="Pfam" id="PF00535"/>
    </source>
</evidence>
<dbReference type="PANTHER" id="PTHR43685">
    <property type="entry name" value="GLYCOSYLTRANSFERASE"/>
    <property type="match status" value="1"/>
</dbReference>
<gene>
    <name evidence="3" type="ORF">DWQ67_01250</name>
</gene>
<dbReference type="GO" id="GO:0016740">
    <property type="term" value="F:transferase activity"/>
    <property type="evidence" value="ECO:0007669"/>
    <property type="project" value="UniProtKB-KW"/>
</dbReference>
<evidence type="ECO:0000313" key="3">
    <source>
        <dbReference type="EMBL" id="RKW71957.1"/>
    </source>
</evidence>
<dbReference type="InterPro" id="IPR050834">
    <property type="entry name" value="Glycosyltransf_2"/>
</dbReference>
<dbReference type="Proteomes" id="UP000273119">
    <property type="component" value="Unassembled WGS sequence"/>
</dbReference>
<reference evidence="3 4" key="1">
    <citation type="submission" date="2018-07" db="EMBL/GenBank/DDBJ databases">
        <title>Arthrobacter sp. nov., isolated from raw cow's milk with high bacterial count.</title>
        <authorList>
            <person name="Hahne J."/>
            <person name="Isele D."/>
            <person name="Lipski A."/>
        </authorList>
    </citation>
    <scope>NUCLEOTIDE SEQUENCE [LARGE SCALE GENOMIC DNA]</scope>
    <source>
        <strain evidence="3 4">JZ R-183</strain>
    </source>
</reference>
<dbReference type="SUPFAM" id="SSF53448">
    <property type="entry name" value="Nucleotide-diphospho-sugar transferases"/>
    <property type="match status" value="1"/>
</dbReference>
<feature type="transmembrane region" description="Helical" evidence="1">
    <location>
        <begin position="299"/>
        <end position="316"/>
    </location>
</feature>
<dbReference type="PANTHER" id="PTHR43685:SF2">
    <property type="entry name" value="GLYCOSYLTRANSFERASE 2-LIKE DOMAIN-CONTAINING PROTEIN"/>
    <property type="match status" value="1"/>
</dbReference>
<protein>
    <submittedName>
        <fullName evidence="3">Glycosyltransferase family 2 protein</fullName>
    </submittedName>
</protein>